<protein>
    <recommendedName>
        <fullName evidence="4">Coil containing protein</fullName>
    </recommendedName>
</protein>
<dbReference type="eggNOG" id="ENOG50343TE">
    <property type="taxonomic scope" value="Bacteria"/>
</dbReference>
<feature type="compositionally biased region" description="Polar residues" evidence="1">
    <location>
        <begin position="1"/>
        <end position="18"/>
    </location>
</feature>
<dbReference type="EMBL" id="CR378676">
    <property type="protein sequence ID" value="CAG22449.1"/>
    <property type="molecule type" value="Genomic_DNA"/>
</dbReference>
<organism evidence="2 3">
    <name type="scientific">Photobacterium profundum (strain SS9)</name>
    <dbReference type="NCBI Taxonomy" id="298386"/>
    <lineage>
        <taxon>Bacteria</taxon>
        <taxon>Pseudomonadati</taxon>
        <taxon>Pseudomonadota</taxon>
        <taxon>Gammaproteobacteria</taxon>
        <taxon>Vibrionales</taxon>
        <taxon>Vibrionaceae</taxon>
        <taxon>Photobacterium</taxon>
    </lineage>
</organism>
<evidence type="ECO:0000313" key="2">
    <source>
        <dbReference type="EMBL" id="CAG22449.1"/>
    </source>
</evidence>
<evidence type="ECO:0008006" key="4">
    <source>
        <dbReference type="Google" id="ProtNLM"/>
    </source>
</evidence>
<proteinExistence type="predicted"/>
<name>Q6LJT1_PHOPR</name>
<dbReference type="KEGG" id="ppr:PBPRB0576"/>
<feature type="region of interest" description="Disordered" evidence="1">
    <location>
        <begin position="1"/>
        <end position="22"/>
    </location>
</feature>
<dbReference type="Proteomes" id="UP000000593">
    <property type="component" value="Chromosome 2"/>
</dbReference>
<keyword evidence="3" id="KW-1185">Reference proteome</keyword>
<gene>
    <name evidence="2" type="ordered locus">PBPRB0576</name>
</gene>
<dbReference type="AlphaFoldDB" id="Q6LJT1"/>
<dbReference type="HOGENOM" id="CLU_483797_0_0_6"/>
<dbReference type="STRING" id="298386.PBPRB0576"/>
<reference evidence="3" key="1">
    <citation type="journal article" date="2005" name="Science">
        <title>Life at depth: Photobacterium profundum genome sequence and expression analysis.</title>
        <authorList>
            <person name="Vezzi A."/>
            <person name="Campanaro S."/>
            <person name="D'Angelo M."/>
            <person name="Simonato F."/>
            <person name="Vitulo N."/>
            <person name="Lauro F.M."/>
            <person name="Cestaro A."/>
            <person name="Malacrida G."/>
            <person name="Simionati B."/>
            <person name="Cannata N."/>
            <person name="Romualdi C."/>
            <person name="Bartlett D.H."/>
            <person name="Valle G."/>
        </authorList>
    </citation>
    <scope>NUCLEOTIDE SEQUENCE [LARGE SCALE GENOMIC DNA]</scope>
    <source>
        <strain evidence="3">ATCC BAA-1253 / SS9</strain>
    </source>
</reference>
<evidence type="ECO:0000313" key="3">
    <source>
        <dbReference type="Proteomes" id="UP000000593"/>
    </source>
</evidence>
<sequence>MGIQIQTSQSVANTTGPVNLNEDRRSASDFGADVFNTIGNAAMGQAKKLQDSADRAAVLEADNSLAAWEQENLYGENGYLATAKGKNSIGAGDSLLSNYDKFTSEISQGITRPVQREAFARASSNRRNQISANATKHEFREVEKYKQEQNTAAIANSTIAASDNYQDVGVVQGEIHKQNAIIMADAADNGEPLEVTDNKLRAAQSGTVTAVISRALAEKNYGYAKTFFDQNKESLLPADRNRLEGAVNTGNTRAVAQANTDSIVNKGMTLTDSLKAARKISDPEVRDSVVQRVKARFSEQSAIEQQTQKDAMEKAADMVEQSGDTDSVPPELWEMLSPGQRSGLENRSRQVQSGVEPVTDWKVYTDLSTMTPLELSKINMLDYRDKLTNAQYQSFLGAQRQAVNAVTKGTREPSYTATLTFKDRTKATAGSAGIIPIDKTPAKYSEDEARRYGVFQEQAATRLQAFEEQKGGKANGDEIQKILDDMVIQDITVKQGFFSDTKKFAYEIKDDETGTAFVEYENIPAGDTTKIKNLLTSYGTTPTKEKVGQIYAAFLMNDYAKAKKIMRGE</sequence>
<evidence type="ECO:0000256" key="1">
    <source>
        <dbReference type="SAM" id="MobiDB-lite"/>
    </source>
</evidence>
<accession>Q6LJT1</accession>
<dbReference type="RefSeq" id="WP_011220667.1">
    <property type="nucleotide sequence ID" value="NC_006371.1"/>
</dbReference>